<dbReference type="Proteomes" id="UP000290243">
    <property type="component" value="Chromosome"/>
</dbReference>
<evidence type="ECO:0000313" key="2">
    <source>
        <dbReference type="Proteomes" id="UP000290243"/>
    </source>
</evidence>
<keyword evidence="2" id="KW-1185">Reference proteome</keyword>
<name>A0A449B493_9BACT</name>
<proteinExistence type="predicted"/>
<accession>A0A449B493</accession>
<evidence type="ECO:0000313" key="1">
    <source>
        <dbReference type="EMBL" id="VEU75385.1"/>
    </source>
</evidence>
<dbReference type="EMBL" id="LR215037">
    <property type="protein sequence ID" value="VEU75385.1"/>
    <property type="molecule type" value="Genomic_DNA"/>
</dbReference>
<dbReference type="OrthoDB" id="9842713at2"/>
<organism evidence="1 2">
    <name type="scientific">Mycoplasmopsis maculosa</name>
    <dbReference type="NCBI Taxonomy" id="114885"/>
    <lineage>
        <taxon>Bacteria</taxon>
        <taxon>Bacillati</taxon>
        <taxon>Mycoplasmatota</taxon>
        <taxon>Mycoplasmoidales</taxon>
        <taxon>Metamycoplasmataceae</taxon>
        <taxon>Mycoplasmopsis</taxon>
    </lineage>
</organism>
<reference evidence="1 2" key="1">
    <citation type="submission" date="2019-01" db="EMBL/GenBank/DDBJ databases">
        <authorList>
            <consortium name="Pathogen Informatics"/>
        </authorList>
    </citation>
    <scope>NUCLEOTIDE SEQUENCE [LARGE SCALE GENOMIC DNA]</scope>
    <source>
        <strain evidence="1 2">NCTC10168</strain>
    </source>
</reference>
<dbReference type="AlphaFoldDB" id="A0A449B493"/>
<gene>
    <name evidence="1" type="ORF">NCTC10168_00303</name>
</gene>
<sequence length="90" mass="10768">MNTYIDDFMKEHEIKLKYRNDIAKLFYAVLKLGKKIYKTKDTTLSKTLDIKPYSIKKFLPVVLKDIEDLYSKKLDYTELETDGILEKWLL</sequence>
<dbReference type="RefSeq" id="WP_027122596.1">
    <property type="nucleotide sequence ID" value="NZ_LR215037.1"/>
</dbReference>
<protein>
    <submittedName>
        <fullName evidence="1">Uncharacterized protein</fullName>
    </submittedName>
</protein>
<dbReference type="KEGG" id="mmau:NCTC10168_00303"/>